<gene>
    <name evidence="2" type="ORF">EV209_2449</name>
</gene>
<feature type="compositionally biased region" description="Basic and acidic residues" evidence="1">
    <location>
        <begin position="71"/>
        <end position="89"/>
    </location>
</feature>
<dbReference type="Pfam" id="PF18780">
    <property type="entry name" value="HNH_repeat"/>
    <property type="match status" value="1"/>
</dbReference>
<organism evidence="2 3">
    <name type="scientific">Cuneatibacter caecimuris</name>
    <dbReference type="NCBI Taxonomy" id="1796618"/>
    <lineage>
        <taxon>Bacteria</taxon>
        <taxon>Bacillati</taxon>
        <taxon>Bacillota</taxon>
        <taxon>Clostridia</taxon>
        <taxon>Lachnospirales</taxon>
        <taxon>Lachnospiraceae</taxon>
        <taxon>Cuneatibacter</taxon>
    </lineage>
</organism>
<feature type="region of interest" description="Disordered" evidence="1">
    <location>
        <begin position="47"/>
        <end position="89"/>
    </location>
</feature>
<dbReference type="EMBL" id="SGXF01000005">
    <property type="protein sequence ID" value="RZS94083.1"/>
    <property type="molecule type" value="Genomic_DNA"/>
</dbReference>
<evidence type="ECO:0000313" key="3">
    <source>
        <dbReference type="Proteomes" id="UP000292927"/>
    </source>
</evidence>
<comment type="caution">
    <text evidence="2">The sequence shown here is derived from an EMBL/GenBank/DDBJ whole genome shotgun (WGS) entry which is preliminary data.</text>
</comment>
<feature type="compositionally biased region" description="Basic and acidic residues" evidence="1">
    <location>
        <begin position="47"/>
        <end position="57"/>
    </location>
</feature>
<dbReference type="RefSeq" id="WP_130435718.1">
    <property type="nucleotide sequence ID" value="NZ_SGXF01000005.1"/>
</dbReference>
<protein>
    <submittedName>
        <fullName evidence="2">Uncharacterized protein</fullName>
    </submittedName>
</protein>
<evidence type="ECO:0000313" key="2">
    <source>
        <dbReference type="EMBL" id="RZS94083.1"/>
    </source>
</evidence>
<dbReference type="OrthoDB" id="2088105at2"/>
<dbReference type="Proteomes" id="UP000292927">
    <property type="component" value="Unassembled WGS sequence"/>
</dbReference>
<dbReference type="AlphaFoldDB" id="A0A4Q7P2G1"/>
<keyword evidence="3" id="KW-1185">Reference proteome</keyword>
<proteinExistence type="predicted"/>
<accession>A0A4Q7P2G1</accession>
<sequence>MEEKELRAICLLKNCWVKLGRLPVKGDFQDTEVSFIKSVLGPWPRALERAGLKQGNEKKKKASPHPRKRRQADLRKETGTNQEKKGSEE</sequence>
<feature type="compositionally biased region" description="Basic residues" evidence="1">
    <location>
        <begin position="58"/>
        <end position="70"/>
    </location>
</feature>
<name>A0A4Q7P2G1_9FIRM</name>
<evidence type="ECO:0000256" key="1">
    <source>
        <dbReference type="SAM" id="MobiDB-lite"/>
    </source>
</evidence>
<reference evidence="2 3" key="1">
    <citation type="submission" date="2019-02" db="EMBL/GenBank/DDBJ databases">
        <title>Genomic Encyclopedia of Type Strains, Phase IV (KMG-IV): sequencing the most valuable type-strain genomes for metagenomic binning, comparative biology and taxonomic classification.</title>
        <authorList>
            <person name="Goeker M."/>
        </authorList>
    </citation>
    <scope>NUCLEOTIDE SEQUENCE [LARGE SCALE GENOMIC DNA]</scope>
    <source>
        <strain evidence="2 3">DSM 29486</strain>
    </source>
</reference>
<dbReference type="InterPro" id="IPR041025">
    <property type="entry name" value="HNH_repeat"/>
</dbReference>